<feature type="domain" description="Tautomerase cis-CaaD-like" evidence="1">
    <location>
        <begin position="1"/>
        <end position="126"/>
    </location>
</feature>
<name>D6TDA1_KTERA</name>
<dbReference type="AlphaFoldDB" id="D6TDA1"/>
<accession>D6TDA1</accession>
<proteinExistence type="predicted"/>
<dbReference type="STRING" id="485913.Krac_9668"/>
<dbReference type="SUPFAM" id="SSF55331">
    <property type="entry name" value="Tautomerase/MIF"/>
    <property type="match status" value="1"/>
</dbReference>
<evidence type="ECO:0000313" key="2">
    <source>
        <dbReference type="EMBL" id="EFH88246.1"/>
    </source>
</evidence>
<dbReference type="InterPro" id="IPR014347">
    <property type="entry name" value="Tautomerase/MIF_sf"/>
</dbReference>
<comment type="caution">
    <text evidence="2">The sequence shown here is derived from an EMBL/GenBank/DDBJ whole genome shotgun (WGS) entry which is preliminary data.</text>
</comment>
<evidence type="ECO:0000313" key="3">
    <source>
        <dbReference type="Proteomes" id="UP000004508"/>
    </source>
</evidence>
<keyword evidence="3" id="KW-1185">Reference proteome</keyword>
<dbReference type="Gene3D" id="3.30.429.10">
    <property type="entry name" value="Macrophage Migration Inhibitory Factor"/>
    <property type="match status" value="1"/>
</dbReference>
<dbReference type="OrthoDB" id="118855at2"/>
<reference evidence="2 3" key="1">
    <citation type="journal article" date="2011" name="Stand. Genomic Sci.">
        <title>Non-contiguous finished genome sequence and contextual data of the filamentous soil bacterium Ktedonobacter racemifer type strain (SOSP1-21).</title>
        <authorList>
            <person name="Chang Y.J."/>
            <person name="Land M."/>
            <person name="Hauser L."/>
            <person name="Chertkov O."/>
            <person name="Del Rio T.G."/>
            <person name="Nolan M."/>
            <person name="Copeland A."/>
            <person name="Tice H."/>
            <person name="Cheng J.F."/>
            <person name="Lucas S."/>
            <person name="Han C."/>
            <person name="Goodwin L."/>
            <person name="Pitluck S."/>
            <person name="Ivanova N."/>
            <person name="Ovchinikova G."/>
            <person name="Pati A."/>
            <person name="Chen A."/>
            <person name="Palaniappan K."/>
            <person name="Mavromatis K."/>
            <person name="Liolios K."/>
            <person name="Brettin T."/>
            <person name="Fiebig A."/>
            <person name="Rohde M."/>
            <person name="Abt B."/>
            <person name="Goker M."/>
            <person name="Detter J.C."/>
            <person name="Woyke T."/>
            <person name="Bristow J."/>
            <person name="Eisen J.A."/>
            <person name="Markowitz V."/>
            <person name="Hugenholtz P."/>
            <person name="Kyrpides N.C."/>
            <person name="Klenk H.P."/>
            <person name="Lapidus A."/>
        </authorList>
    </citation>
    <scope>NUCLEOTIDE SEQUENCE [LARGE SCALE GENOMIC DNA]</scope>
    <source>
        <strain evidence="3">DSM 44963</strain>
    </source>
</reference>
<dbReference type="EMBL" id="ADVG01000001">
    <property type="protein sequence ID" value="EFH88246.1"/>
    <property type="molecule type" value="Genomic_DNA"/>
</dbReference>
<organism evidence="2 3">
    <name type="scientific">Ktedonobacter racemifer DSM 44963</name>
    <dbReference type="NCBI Taxonomy" id="485913"/>
    <lineage>
        <taxon>Bacteria</taxon>
        <taxon>Bacillati</taxon>
        <taxon>Chloroflexota</taxon>
        <taxon>Ktedonobacteria</taxon>
        <taxon>Ktedonobacterales</taxon>
        <taxon>Ktedonobacteraceae</taxon>
        <taxon>Ktedonobacter</taxon>
    </lineage>
</organism>
<dbReference type="Proteomes" id="UP000004508">
    <property type="component" value="Unassembled WGS sequence"/>
</dbReference>
<dbReference type="PANTHER" id="PTHR35530">
    <property type="entry name" value="TAUTOMERASE-RELATED"/>
    <property type="match status" value="1"/>
</dbReference>
<sequence>MAVYTCITQEGALSAEQRADLAQEITRSHVAISGEPASFVRVIFETVSPNSTFSGGKPAVNASIVGIIRSRSTEVKAQLLNDLWSMFKNVTGLSDDQLWVSVTEIPPSNAMEFGAIIPEVGREAEWQASLGLTKEEA</sequence>
<dbReference type="PANTHER" id="PTHR35530:SF2">
    <property type="entry name" value="BSL4019 PROTEIN"/>
    <property type="match status" value="1"/>
</dbReference>
<dbReference type="Pfam" id="PF14832">
    <property type="entry name" value="Tautomerase_3"/>
    <property type="match status" value="1"/>
</dbReference>
<evidence type="ECO:0000259" key="1">
    <source>
        <dbReference type="Pfam" id="PF14832"/>
    </source>
</evidence>
<dbReference type="RefSeq" id="WP_007904098.1">
    <property type="nucleotide sequence ID" value="NZ_ADVG01000001.1"/>
</dbReference>
<dbReference type="InterPro" id="IPR028116">
    <property type="entry name" value="Cis-CaaD-like"/>
</dbReference>
<dbReference type="InParanoid" id="D6TDA1"/>
<protein>
    <submittedName>
        <fullName evidence="2">4-oxalocrotonate tautomerase</fullName>
    </submittedName>
</protein>
<gene>
    <name evidence="2" type="ORF">Krac_9668</name>
</gene>
<dbReference type="eggNOG" id="ENOG503490X">
    <property type="taxonomic scope" value="Bacteria"/>
</dbReference>